<feature type="signal peptide" evidence="5">
    <location>
        <begin position="1"/>
        <end position="23"/>
    </location>
</feature>
<proteinExistence type="predicted"/>
<keyword evidence="2" id="KW-0964">Secreted</keyword>
<name>A0ABR0AMM8_9CRUS</name>
<evidence type="ECO:0000256" key="3">
    <source>
        <dbReference type="ARBA" id="ARBA00023119"/>
    </source>
</evidence>
<evidence type="ECO:0000256" key="5">
    <source>
        <dbReference type="SAM" id="SignalP"/>
    </source>
</evidence>
<evidence type="ECO:0000313" key="8">
    <source>
        <dbReference type="Proteomes" id="UP001234178"/>
    </source>
</evidence>
<protein>
    <recommendedName>
        <fullName evidence="6">Fibrillar collagen NC1 domain-containing protein</fullName>
    </recommendedName>
</protein>
<organism evidence="7 8">
    <name type="scientific">Daphnia magna</name>
    <dbReference type="NCBI Taxonomy" id="35525"/>
    <lineage>
        <taxon>Eukaryota</taxon>
        <taxon>Metazoa</taxon>
        <taxon>Ecdysozoa</taxon>
        <taxon>Arthropoda</taxon>
        <taxon>Crustacea</taxon>
        <taxon>Branchiopoda</taxon>
        <taxon>Diplostraca</taxon>
        <taxon>Cladocera</taxon>
        <taxon>Anomopoda</taxon>
        <taxon>Daphniidae</taxon>
        <taxon>Daphnia</taxon>
    </lineage>
</organism>
<reference evidence="7 8" key="1">
    <citation type="journal article" date="2023" name="Nucleic Acids Res.">
        <title>The hologenome of Daphnia magna reveals possible DNA methylation and microbiome-mediated evolution of the host genome.</title>
        <authorList>
            <person name="Chaturvedi A."/>
            <person name="Li X."/>
            <person name="Dhandapani V."/>
            <person name="Marshall H."/>
            <person name="Kissane S."/>
            <person name="Cuenca-Cambronero M."/>
            <person name="Asole G."/>
            <person name="Calvet F."/>
            <person name="Ruiz-Romero M."/>
            <person name="Marangio P."/>
            <person name="Guigo R."/>
            <person name="Rago D."/>
            <person name="Mirbahai L."/>
            <person name="Eastwood N."/>
            <person name="Colbourne J.K."/>
            <person name="Zhou J."/>
            <person name="Mallon E."/>
            <person name="Orsini L."/>
        </authorList>
    </citation>
    <scope>NUCLEOTIDE SEQUENCE [LARGE SCALE GENOMIC DNA]</scope>
    <source>
        <strain evidence="7">LRV0_1</strain>
    </source>
</reference>
<evidence type="ECO:0000256" key="4">
    <source>
        <dbReference type="SAM" id="Coils"/>
    </source>
</evidence>
<accession>A0ABR0AMM8</accession>
<dbReference type="EMBL" id="JAOYFB010000038">
    <property type="protein sequence ID" value="KAK4026345.1"/>
    <property type="molecule type" value="Genomic_DNA"/>
</dbReference>
<dbReference type="Gene3D" id="2.60.120.1000">
    <property type="match status" value="1"/>
</dbReference>
<comment type="subcellular location">
    <subcellularLocation>
        <location evidence="1">Secreted</location>
    </subcellularLocation>
</comment>
<sequence>MSFVFPVHFSLLLFTTSFPLTIGVSLYEKVQLLETSYADIKEVLECKVLNLETKVIALEAKIAALEEKAEHQESVLTTLQNEQENTTPMAPDSVEIDHPIVKNNPIFRTCYEMNEANPLLDSGMYWIDPDGKGIGDDAFTVYCNMTSGSTLIFHDTEPKTDVGHCAGRGCYSRKVNYGASNRQVAALIALSEECQQSITYDCISAPLQFNGVDFSWWDDKNGEPQYFWSGNNKSIHTCQCGIDRNCVESHITCNCDSIFQKPLTDSGTITDKNILPIMRLNFGRTMENSSSGLYTLGPLECGGKLETKQLPSSCEDLWRIGHVFSGFYSVMGEKFVETLHCDFSRRPDQQSKQRKSISFAIFYEQNGA</sequence>
<dbReference type="Proteomes" id="UP001234178">
    <property type="component" value="Unassembled WGS sequence"/>
</dbReference>
<dbReference type="NCBIfam" id="NF040941">
    <property type="entry name" value="GGGWT_bact"/>
    <property type="match status" value="1"/>
</dbReference>
<dbReference type="InterPro" id="IPR036056">
    <property type="entry name" value="Fibrinogen-like_C"/>
</dbReference>
<evidence type="ECO:0000256" key="2">
    <source>
        <dbReference type="ARBA" id="ARBA00022525"/>
    </source>
</evidence>
<feature type="chain" id="PRO_5047167059" description="Fibrillar collagen NC1 domain-containing protein" evidence="5">
    <location>
        <begin position="24"/>
        <end position="368"/>
    </location>
</feature>
<dbReference type="SUPFAM" id="SSF56496">
    <property type="entry name" value="Fibrinogen C-terminal domain-like"/>
    <property type="match status" value="1"/>
</dbReference>
<dbReference type="InterPro" id="IPR000885">
    <property type="entry name" value="Fib_collagen_C"/>
</dbReference>
<evidence type="ECO:0000256" key="1">
    <source>
        <dbReference type="ARBA" id="ARBA00004613"/>
    </source>
</evidence>
<comment type="caution">
    <text evidence="7">The sequence shown here is derived from an EMBL/GenBank/DDBJ whole genome shotgun (WGS) entry which is preliminary data.</text>
</comment>
<evidence type="ECO:0000313" key="7">
    <source>
        <dbReference type="EMBL" id="KAK4026345.1"/>
    </source>
</evidence>
<keyword evidence="8" id="KW-1185">Reference proteome</keyword>
<keyword evidence="4" id="KW-0175">Coiled coil</keyword>
<dbReference type="Pfam" id="PF01410">
    <property type="entry name" value="COLFI"/>
    <property type="match status" value="1"/>
</dbReference>
<keyword evidence="3" id="KW-0176">Collagen</keyword>
<dbReference type="SMART" id="SM00038">
    <property type="entry name" value="COLFI"/>
    <property type="match status" value="1"/>
</dbReference>
<evidence type="ECO:0000259" key="6">
    <source>
        <dbReference type="SMART" id="SM00038"/>
    </source>
</evidence>
<feature type="domain" description="Fibrillar collagen NC1" evidence="6">
    <location>
        <begin position="82"/>
        <end position="242"/>
    </location>
</feature>
<feature type="coiled-coil region" evidence="4">
    <location>
        <begin position="41"/>
        <end position="82"/>
    </location>
</feature>
<gene>
    <name evidence="7" type="ORF">OUZ56_015350</name>
</gene>
<keyword evidence="5" id="KW-0732">Signal</keyword>